<proteinExistence type="predicted"/>
<dbReference type="EMBL" id="WKPJ01000009">
    <property type="protein sequence ID" value="MSA89312.1"/>
    <property type="molecule type" value="Genomic_DNA"/>
</dbReference>
<accession>A0A6N7S6J7</accession>
<dbReference type="SMART" id="SM00471">
    <property type="entry name" value="HDc"/>
    <property type="match status" value="1"/>
</dbReference>
<dbReference type="SUPFAM" id="SSF109604">
    <property type="entry name" value="HD-domain/PDEase-like"/>
    <property type="match status" value="1"/>
</dbReference>
<sequence length="163" mass="18703">MDKSEKLQQWMESAIEDPLLFQRRKRVYTHLLGTAHFAALLAMKRGVDSEMAELAGLLHDISDYLTGDHNDHARKGAVLALRILNELELGSNDQQEQIALAIQHHSDKEQIGTPLDEVLKDADVLDHVFNYKMVIRREIPRLHALENELGLTFPFWQQLQEGE</sequence>
<dbReference type="AlphaFoldDB" id="A0A6N7S6J7"/>
<protein>
    <submittedName>
        <fullName evidence="2">HD domain-containing protein</fullName>
    </submittedName>
</protein>
<dbReference type="EMBL" id="WKPI01000010">
    <property type="protein sequence ID" value="MSC32990.1"/>
    <property type="molecule type" value="Genomic_DNA"/>
</dbReference>
<dbReference type="Proteomes" id="UP000433575">
    <property type="component" value="Unassembled WGS sequence"/>
</dbReference>
<dbReference type="Proteomes" id="UP000480929">
    <property type="component" value="Unassembled WGS sequence"/>
</dbReference>
<evidence type="ECO:0000313" key="2">
    <source>
        <dbReference type="EMBL" id="MSA89312.1"/>
    </source>
</evidence>
<keyword evidence="5" id="KW-1185">Reference proteome</keyword>
<gene>
    <name evidence="3" type="ORF">GKD88_07635</name>
    <name evidence="2" type="ORF">GKE08_08230</name>
</gene>
<dbReference type="InterPro" id="IPR006674">
    <property type="entry name" value="HD_domain"/>
</dbReference>
<dbReference type="InterPro" id="IPR003607">
    <property type="entry name" value="HD/PDEase_dom"/>
</dbReference>
<dbReference type="PROSITE" id="PS51831">
    <property type="entry name" value="HD"/>
    <property type="match status" value="1"/>
</dbReference>
<evidence type="ECO:0000313" key="3">
    <source>
        <dbReference type="EMBL" id="MSC32990.1"/>
    </source>
</evidence>
<evidence type="ECO:0000313" key="4">
    <source>
        <dbReference type="Proteomes" id="UP000433575"/>
    </source>
</evidence>
<evidence type="ECO:0000313" key="5">
    <source>
        <dbReference type="Proteomes" id="UP000480929"/>
    </source>
</evidence>
<evidence type="ECO:0000259" key="1">
    <source>
        <dbReference type="PROSITE" id="PS51831"/>
    </source>
</evidence>
<dbReference type="InterPro" id="IPR006675">
    <property type="entry name" value="HDIG_dom"/>
</dbReference>
<dbReference type="GeneID" id="42456181"/>
<comment type="caution">
    <text evidence="2">The sequence shown here is derived from an EMBL/GenBank/DDBJ whole genome shotgun (WGS) entry which is preliminary data.</text>
</comment>
<reference evidence="4 5" key="1">
    <citation type="journal article" date="2019" name="Nat. Med.">
        <title>A library of human gut bacterial isolates paired with longitudinal multiomics data enables mechanistic microbiome research.</title>
        <authorList>
            <person name="Poyet M."/>
            <person name="Groussin M."/>
            <person name="Gibbons S.M."/>
            <person name="Avila-Pacheco J."/>
            <person name="Jiang X."/>
            <person name="Kearney S.M."/>
            <person name="Perrotta A.R."/>
            <person name="Berdy B."/>
            <person name="Zhao S."/>
            <person name="Lieberman T.D."/>
            <person name="Swanson P.K."/>
            <person name="Smith M."/>
            <person name="Roesemann S."/>
            <person name="Alexander J.E."/>
            <person name="Rich S.A."/>
            <person name="Livny J."/>
            <person name="Vlamakis H."/>
            <person name="Clish C."/>
            <person name="Bullock K."/>
            <person name="Deik A."/>
            <person name="Scott J."/>
            <person name="Pierce K.A."/>
            <person name="Xavier R.J."/>
            <person name="Alm E.J."/>
        </authorList>
    </citation>
    <scope>NUCLEOTIDE SEQUENCE [LARGE SCALE GENOMIC DNA]</scope>
    <source>
        <strain evidence="2 4">BIOML-A4</strain>
        <strain evidence="3 5">BIOML-A5</strain>
    </source>
</reference>
<feature type="domain" description="HD" evidence="1">
    <location>
        <begin position="27"/>
        <end position="128"/>
    </location>
</feature>
<name>A0A6N7S6J7_9FIRM</name>
<dbReference type="OrthoDB" id="1767989at2"/>
<organism evidence="2 4">
    <name type="scientific">Holdemania massiliensis</name>
    <dbReference type="NCBI Taxonomy" id="1468449"/>
    <lineage>
        <taxon>Bacteria</taxon>
        <taxon>Bacillati</taxon>
        <taxon>Bacillota</taxon>
        <taxon>Erysipelotrichia</taxon>
        <taxon>Erysipelotrichales</taxon>
        <taxon>Erysipelotrichaceae</taxon>
        <taxon>Holdemania</taxon>
    </lineage>
</organism>
<dbReference type="Pfam" id="PF01966">
    <property type="entry name" value="HD"/>
    <property type="match status" value="1"/>
</dbReference>
<dbReference type="RefSeq" id="WP_020224339.1">
    <property type="nucleotide sequence ID" value="NZ_CABKSC010000001.1"/>
</dbReference>
<dbReference type="CDD" id="cd00077">
    <property type="entry name" value="HDc"/>
    <property type="match status" value="1"/>
</dbReference>
<dbReference type="Gene3D" id="1.10.3210.10">
    <property type="entry name" value="Hypothetical protein af1432"/>
    <property type="match status" value="1"/>
</dbReference>
<dbReference type="NCBIfam" id="TIGR00277">
    <property type="entry name" value="HDIG"/>
    <property type="match status" value="1"/>
</dbReference>